<name>A0A6P1D0W4_9NOCA</name>
<dbReference type="SUPFAM" id="SSF51338">
    <property type="entry name" value="Composite domain of metallo-dependent hydrolases"/>
    <property type="match status" value="1"/>
</dbReference>
<gene>
    <name evidence="1" type="ORF">GV791_32225</name>
</gene>
<dbReference type="Gene3D" id="3.20.20.140">
    <property type="entry name" value="Metal-dependent hydrolases"/>
    <property type="match status" value="1"/>
</dbReference>
<dbReference type="InterPro" id="IPR011059">
    <property type="entry name" value="Metal-dep_hydrolase_composite"/>
</dbReference>
<dbReference type="EMBL" id="JAAGVB010000495">
    <property type="protein sequence ID" value="NEW37186.1"/>
    <property type="molecule type" value="Genomic_DNA"/>
</dbReference>
<reference evidence="1 2" key="1">
    <citation type="submission" date="2020-01" db="EMBL/GenBank/DDBJ databases">
        <title>Genetics and antimicrobial susceptibilities of Nocardia species isolated from the soil; a comparison with species isolated from humans.</title>
        <authorList>
            <person name="Carrasco G."/>
            <person name="Monzon S."/>
            <person name="Sansegundo M."/>
            <person name="Garcia E."/>
            <person name="Garrido N."/>
            <person name="Medina M.J."/>
            <person name="Villalon P."/>
            <person name="Ramirez-Arocha A.C."/>
            <person name="Jimenez P."/>
            <person name="Cuesta I."/>
            <person name="Valdezate S."/>
        </authorList>
    </citation>
    <scope>NUCLEOTIDE SEQUENCE [LARGE SCALE GENOMIC DNA]</scope>
    <source>
        <strain evidence="1 2">CNM20110626</strain>
    </source>
</reference>
<protein>
    <submittedName>
        <fullName evidence="1">N-acetylglucosamine-6-phosphate deacetylase</fullName>
    </submittedName>
</protein>
<proteinExistence type="predicted"/>
<dbReference type="GO" id="GO:0016810">
    <property type="term" value="F:hydrolase activity, acting on carbon-nitrogen (but not peptide) bonds"/>
    <property type="evidence" value="ECO:0007669"/>
    <property type="project" value="InterPro"/>
</dbReference>
<dbReference type="AlphaFoldDB" id="A0A6P1D0W4"/>
<evidence type="ECO:0000313" key="2">
    <source>
        <dbReference type="Proteomes" id="UP000471166"/>
    </source>
</evidence>
<organism evidence="1 2">
    <name type="scientific">Nocardia cyriacigeorgica</name>
    <dbReference type="NCBI Taxonomy" id="135487"/>
    <lineage>
        <taxon>Bacteria</taxon>
        <taxon>Bacillati</taxon>
        <taxon>Actinomycetota</taxon>
        <taxon>Actinomycetes</taxon>
        <taxon>Mycobacteriales</taxon>
        <taxon>Nocardiaceae</taxon>
        <taxon>Nocardia</taxon>
    </lineage>
</organism>
<sequence>MASAVRRDIIDGVVVLDGDLISWVGPAAHYRGTAPVPPPSDSIVLPGLIDLHCHGGAGAGFPDTSISGA</sequence>
<accession>A0A6P1D0W4</accession>
<dbReference type="Gene3D" id="2.30.40.10">
    <property type="entry name" value="Urease, subunit C, domain 1"/>
    <property type="match status" value="1"/>
</dbReference>
<evidence type="ECO:0000313" key="1">
    <source>
        <dbReference type="EMBL" id="NEW37186.1"/>
    </source>
</evidence>
<dbReference type="Proteomes" id="UP000471166">
    <property type="component" value="Unassembled WGS sequence"/>
</dbReference>
<feature type="non-terminal residue" evidence="1">
    <location>
        <position position="69"/>
    </location>
</feature>
<comment type="caution">
    <text evidence="1">The sequence shown here is derived from an EMBL/GenBank/DDBJ whole genome shotgun (WGS) entry which is preliminary data.</text>
</comment>